<dbReference type="InterPro" id="IPR028348">
    <property type="entry name" value="FAD-binding_protein"/>
</dbReference>
<evidence type="ECO:0000313" key="4">
    <source>
        <dbReference type="EMBL" id="EJK59641.1"/>
    </source>
</evidence>
<dbReference type="EMBL" id="AGNL01022587">
    <property type="protein sequence ID" value="EJK59641.1"/>
    <property type="molecule type" value="Genomic_DNA"/>
</dbReference>
<dbReference type="PANTHER" id="PTHR42842:SF3">
    <property type="entry name" value="FAD_NAD(P)-BINDING OXIDOREDUCTASE FAMILY PROTEIN"/>
    <property type="match status" value="1"/>
</dbReference>
<dbReference type="AlphaFoldDB" id="K0SFD4"/>
<protein>
    <recommendedName>
        <fullName evidence="3">RING-type domain-containing protein</fullName>
    </recommendedName>
</protein>
<organism evidence="4 5">
    <name type="scientific">Thalassiosira oceanica</name>
    <name type="common">Marine diatom</name>
    <dbReference type="NCBI Taxonomy" id="159749"/>
    <lineage>
        <taxon>Eukaryota</taxon>
        <taxon>Sar</taxon>
        <taxon>Stramenopiles</taxon>
        <taxon>Ochrophyta</taxon>
        <taxon>Bacillariophyta</taxon>
        <taxon>Coscinodiscophyceae</taxon>
        <taxon>Thalassiosirophycidae</taxon>
        <taxon>Thalassiosirales</taxon>
        <taxon>Thalassiosiraceae</taxon>
        <taxon>Thalassiosira</taxon>
    </lineage>
</organism>
<keyword evidence="1" id="KW-0863">Zinc-finger</keyword>
<feature type="region of interest" description="Disordered" evidence="2">
    <location>
        <begin position="501"/>
        <end position="521"/>
    </location>
</feature>
<reference evidence="4 5" key="1">
    <citation type="journal article" date="2012" name="Genome Biol.">
        <title>Genome and low-iron response of an oceanic diatom adapted to chronic iron limitation.</title>
        <authorList>
            <person name="Lommer M."/>
            <person name="Specht M."/>
            <person name="Roy A.S."/>
            <person name="Kraemer L."/>
            <person name="Andreson R."/>
            <person name="Gutowska M.A."/>
            <person name="Wolf J."/>
            <person name="Bergner S.V."/>
            <person name="Schilhabel M.B."/>
            <person name="Klostermeier U.C."/>
            <person name="Beiko R.G."/>
            <person name="Rosenstiel P."/>
            <person name="Hippler M."/>
            <person name="Laroche J."/>
        </authorList>
    </citation>
    <scope>NUCLEOTIDE SEQUENCE [LARGE SCALE GENOMIC DNA]</scope>
    <source>
        <strain evidence="4 5">CCMP1005</strain>
    </source>
</reference>
<accession>K0SFD4</accession>
<dbReference type="eggNOG" id="ENOG502RRCN">
    <property type="taxonomic scope" value="Eukaryota"/>
</dbReference>
<feature type="compositionally biased region" description="Basic residues" evidence="2">
    <location>
        <begin position="508"/>
        <end position="521"/>
    </location>
</feature>
<comment type="caution">
    <text evidence="4">The sequence shown here is derived from an EMBL/GenBank/DDBJ whole genome shotgun (WGS) entry which is preliminary data.</text>
</comment>
<proteinExistence type="predicted"/>
<dbReference type="SUPFAM" id="SSF57850">
    <property type="entry name" value="RING/U-box"/>
    <property type="match status" value="1"/>
</dbReference>
<feature type="domain" description="RING-type" evidence="3">
    <location>
        <begin position="14"/>
        <end position="74"/>
    </location>
</feature>
<keyword evidence="1" id="KW-0862">Zinc</keyword>
<dbReference type="Gene3D" id="3.30.70.2700">
    <property type="match status" value="1"/>
</dbReference>
<evidence type="ECO:0000256" key="1">
    <source>
        <dbReference type="PROSITE-ProRule" id="PRU00175"/>
    </source>
</evidence>
<dbReference type="GO" id="GO:0008270">
    <property type="term" value="F:zinc ion binding"/>
    <property type="evidence" value="ECO:0007669"/>
    <property type="project" value="UniProtKB-KW"/>
</dbReference>
<dbReference type="PROSITE" id="PS50089">
    <property type="entry name" value="ZF_RING_2"/>
    <property type="match status" value="1"/>
</dbReference>
<evidence type="ECO:0000313" key="5">
    <source>
        <dbReference type="Proteomes" id="UP000266841"/>
    </source>
</evidence>
<evidence type="ECO:0000259" key="3">
    <source>
        <dbReference type="PROSITE" id="PS50089"/>
    </source>
</evidence>
<dbReference type="Pfam" id="PF01266">
    <property type="entry name" value="DAO"/>
    <property type="match status" value="1"/>
</dbReference>
<dbReference type="Gene3D" id="3.30.40.10">
    <property type="entry name" value="Zinc/RING finger domain, C3HC4 (zinc finger)"/>
    <property type="match status" value="1"/>
</dbReference>
<dbReference type="OrthoDB" id="47310at2759"/>
<dbReference type="PANTHER" id="PTHR42842">
    <property type="entry name" value="FAD/NAD(P)-BINDING OXIDOREDUCTASE"/>
    <property type="match status" value="1"/>
</dbReference>
<dbReference type="Gene3D" id="3.50.50.60">
    <property type="entry name" value="FAD/NAD(P)-binding domain"/>
    <property type="match status" value="1"/>
</dbReference>
<sequence>MSAAVEVEELGETCEICLGDMAKSDLINLPCKECNYNFCISCLIALLTSSKDDFEMASDGNMHVKVHLNCPNCRADISGTIEDTIKLRQKAIAEDLQTVADSDLSAKQLQQKYWKEDDGVKLQQKSSEDSGPEPLEIDPSLFGGLEFAMSDEEQKFVTKLMTSGCPGQLCQASQILAGTADMLRQGRVPAMQIAPSGSGDSARNGAPSSMRHGYSNAGLRTNRSHEEHDTAVTNFQRQMERKAREKLRRPLPARMPLCVSLGTGEFEQMALLARQRADPDREPDEPKSWWRCLIGRGTGVRGATMTFVDDEWDGTVADAFSRARIGVAAGDRTNPSVQQRVGPKNPVEQIAVKKIISIGEREQRQRGLEPSQRCHRVLVGAVRGQAGKSGIMKGDVVTHVNGEVFTGTADELNSFLVNSFEQQGGDGTVTIVVNAEVCTAEALRLRIEAFRSCRCRCRCARPSPSLPFPLLPFPSLSDVFNDHVINEPDCKRITALCSTSPGKETQTRRKRRRKSFGRPKRLKNPETLETWRVFGIGVHPDDLSSYLVVGRQKRGSVSPRPAERTYLSKPVLEALLARLRIKSFEVVESTSDDGSRSIESFPPELKDVRIVRRSVDARRRKDSDPNYVYVLDVVLTKQSAADLRLTHQPGRLERLKSGDVVPGPDESVDGNEEATKPRVLIVGAGPAGLFCALHLARSGFKPIVLERGQPVEARGRSIGALIHRRSLDSESNFSFGEGGAGTWSDGKLTTRIGRNGGPVRHVLETLVKYGAPNRILVDGAPHLGTDNLIRLCMNMRQGLEAMGGEIHFGSRVSKFIVDGGSVKSVEVEMQEQSGESTATRTFHGDCGVVLATGHSARDMYYNLHDSGVTLEPKSFACGFRIEHPQSFINEKQYGRDWGPRALTKKASTDRANAEHFAQFDGAKSDQHKGTLPVASYRLATNEAWDGEANRGAFSFWYVQA</sequence>
<evidence type="ECO:0000256" key="2">
    <source>
        <dbReference type="SAM" id="MobiDB-lite"/>
    </source>
</evidence>
<gene>
    <name evidence="4" type="ORF">THAOC_20105</name>
</gene>
<dbReference type="InterPro" id="IPR001841">
    <property type="entry name" value="Znf_RING"/>
</dbReference>
<name>K0SFD4_THAOC</name>
<keyword evidence="5" id="KW-1185">Reference proteome</keyword>
<dbReference type="SUPFAM" id="SSF51905">
    <property type="entry name" value="FAD/NAD(P)-binding domain"/>
    <property type="match status" value="1"/>
</dbReference>
<dbReference type="InterPro" id="IPR036188">
    <property type="entry name" value="FAD/NAD-bd_sf"/>
</dbReference>
<dbReference type="Proteomes" id="UP000266841">
    <property type="component" value="Unassembled WGS sequence"/>
</dbReference>
<dbReference type="InterPro" id="IPR013083">
    <property type="entry name" value="Znf_RING/FYVE/PHD"/>
</dbReference>
<keyword evidence="1" id="KW-0479">Metal-binding</keyword>
<dbReference type="InterPro" id="IPR006076">
    <property type="entry name" value="FAD-dep_OxRdtase"/>
</dbReference>